<dbReference type="InterPro" id="IPR018177">
    <property type="entry name" value="L-lactate_DH_AS"/>
</dbReference>
<dbReference type="EMBL" id="JAUCMV010000003">
    <property type="protein sequence ID" value="KAK0409192.1"/>
    <property type="molecule type" value="Genomic_DNA"/>
</dbReference>
<sequence>MNCLLNFDVLASVLSEFDQRDFDALAGVHEEWKSLLVDSLKEESIINAYFLLEGDEWKYHFCSDRTTLITDHHQHQEKPSKKQTVDCLRIFGAESERLQYCCSKDERFPLDSLDSTVPLEFKTVEISEFSGSLEGLPSAIQKHFEKIVIDDSDLSDESNDVFLIGALKSSALKELVIKNSDVIASGAVQWQLFTTLESLKWEHVYVDEFWKLGDNFTVVKMLEEWLKEGNPGVRSTQCGFDNYVEFNFLWNRLAKLGEHGDSEIVVKHPKVEGLEAIISSSLDGKDQTILFIEFYQK</sequence>
<accession>A0AA39HNK9</accession>
<organism evidence="1 2">
    <name type="scientific">Steinernema hermaphroditum</name>
    <dbReference type="NCBI Taxonomy" id="289476"/>
    <lineage>
        <taxon>Eukaryota</taxon>
        <taxon>Metazoa</taxon>
        <taxon>Ecdysozoa</taxon>
        <taxon>Nematoda</taxon>
        <taxon>Chromadorea</taxon>
        <taxon>Rhabditida</taxon>
        <taxon>Tylenchina</taxon>
        <taxon>Panagrolaimomorpha</taxon>
        <taxon>Strongyloidoidea</taxon>
        <taxon>Steinernematidae</taxon>
        <taxon>Steinernema</taxon>
    </lineage>
</organism>
<dbReference type="PROSITE" id="PS00064">
    <property type="entry name" value="L_LDH"/>
    <property type="match status" value="1"/>
</dbReference>
<name>A0AA39HNK9_9BILA</name>
<protein>
    <submittedName>
        <fullName evidence="1">Uncharacterized protein</fullName>
    </submittedName>
</protein>
<proteinExistence type="predicted"/>
<dbReference type="AlphaFoldDB" id="A0AA39HNK9"/>
<comment type="caution">
    <text evidence="1">The sequence shown here is derived from an EMBL/GenBank/DDBJ whole genome shotgun (WGS) entry which is preliminary data.</text>
</comment>
<gene>
    <name evidence="1" type="ORF">QR680_004395</name>
</gene>
<dbReference type="GO" id="GO:0004459">
    <property type="term" value="F:L-lactate dehydrogenase (NAD+) activity"/>
    <property type="evidence" value="ECO:0007669"/>
    <property type="project" value="InterPro"/>
</dbReference>
<evidence type="ECO:0000313" key="2">
    <source>
        <dbReference type="Proteomes" id="UP001175271"/>
    </source>
</evidence>
<dbReference type="Proteomes" id="UP001175271">
    <property type="component" value="Unassembled WGS sequence"/>
</dbReference>
<reference evidence="1" key="1">
    <citation type="submission" date="2023-06" db="EMBL/GenBank/DDBJ databases">
        <title>Genomic analysis of the entomopathogenic nematode Steinernema hermaphroditum.</title>
        <authorList>
            <person name="Schwarz E.M."/>
            <person name="Heppert J.K."/>
            <person name="Baniya A."/>
            <person name="Schwartz H.T."/>
            <person name="Tan C.-H."/>
            <person name="Antoshechkin I."/>
            <person name="Sternberg P.W."/>
            <person name="Goodrich-Blair H."/>
            <person name="Dillman A.R."/>
        </authorList>
    </citation>
    <scope>NUCLEOTIDE SEQUENCE</scope>
    <source>
        <strain evidence="1">PS9179</strain>
        <tissue evidence="1">Whole animal</tissue>
    </source>
</reference>
<evidence type="ECO:0000313" key="1">
    <source>
        <dbReference type="EMBL" id="KAK0409192.1"/>
    </source>
</evidence>
<keyword evidence="2" id="KW-1185">Reference proteome</keyword>